<organism evidence="2 3">
    <name type="scientific">Trichonephila clavata</name>
    <name type="common">Joro spider</name>
    <name type="synonym">Nephila clavata</name>
    <dbReference type="NCBI Taxonomy" id="2740835"/>
    <lineage>
        <taxon>Eukaryota</taxon>
        <taxon>Metazoa</taxon>
        <taxon>Ecdysozoa</taxon>
        <taxon>Arthropoda</taxon>
        <taxon>Chelicerata</taxon>
        <taxon>Arachnida</taxon>
        <taxon>Araneae</taxon>
        <taxon>Araneomorphae</taxon>
        <taxon>Entelegynae</taxon>
        <taxon>Araneoidea</taxon>
        <taxon>Nephilidae</taxon>
        <taxon>Trichonephila</taxon>
    </lineage>
</organism>
<feature type="compositionally biased region" description="Low complexity" evidence="1">
    <location>
        <begin position="772"/>
        <end position="787"/>
    </location>
</feature>
<feature type="compositionally biased region" description="Polar residues" evidence="1">
    <location>
        <begin position="257"/>
        <end position="269"/>
    </location>
</feature>
<dbReference type="AlphaFoldDB" id="A0A8X6KDH7"/>
<dbReference type="EMBL" id="BMAO01030799">
    <property type="protein sequence ID" value="GFQ70324.1"/>
    <property type="molecule type" value="Genomic_DNA"/>
</dbReference>
<feature type="region of interest" description="Disordered" evidence="1">
    <location>
        <begin position="213"/>
        <end position="290"/>
    </location>
</feature>
<feature type="region of interest" description="Disordered" evidence="1">
    <location>
        <begin position="130"/>
        <end position="189"/>
    </location>
</feature>
<feature type="region of interest" description="Disordered" evidence="1">
    <location>
        <begin position="413"/>
        <end position="525"/>
    </location>
</feature>
<feature type="region of interest" description="Disordered" evidence="1">
    <location>
        <begin position="39"/>
        <end position="67"/>
    </location>
</feature>
<feature type="region of interest" description="Disordered" evidence="1">
    <location>
        <begin position="311"/>
        <end position="387"/>
    </location>
</feature>
<comment type="caution">
    <text evidence="2">The sequence shown here is derived from an EMBL/GenBank/DDBJ whole genome shotgun (WGS) entry which is preliminary data.</text>
</comment>
<protein>
    <submittedName>
        <fullName evidence="2">Uncharacterized protein</fullName>
    </submittedName>
</protein>
<sequence>MQTVNKVIMASAFIKNTKVVRKVRSRSQTWAAYSLITDISDEDQDGDDDPGEEKIEEGHPSSNQDIVEGIPSSIVHPESSCTSDCLVQCKHCKQNLYPQAFEMHSDLRHSTVKDSSYQSKMFQRIVAEIKEESNSKNTSRKRKQNKNSAGKLDASENKADSLQSQSNTVGDQETKAGPGHGSKSNLKTKNTSNLKDLLFKKISTFQIKELERIASENKGEPSSESTSKESEENGKDERILQNHLLRESTEENDASENKGNSFQSQNNTVDDQETKTGPDHGLKSVLKTKNESNLKDLLFKKISTFQIKELERIASENKGEPSSESTSKESEENGKDERILQNHLLRESTEENDASENKGNSFQSQNNTVDDQETKTGPDHGLKSVLKTKNESNLKDLLFKKISTFQIKELERIASENKGEPSSESTSKESEENGKDERILQNHLLRESTEENDASENKGNSFQSQNNTVDDQETKTGPDHGLKSVLKTKNESIQVNEPPKMFCNNRKRKPGDDSTGSSNCSHNSYKKKQKVFNSLRQFVAKKDYVQSNSFHDRNDRTNLVSTKSNDIRLKSEQKLKRKHTDIDLKEKKARLKLFFNSKTNKHCMQKFSSMNIKNAIAAVHDYEPLNRNRDRNYRESILGELSSSYRITGLSPTKNFTNEGQDKLIFPYEDVQSAVSSSGRKMESGLILYNKRCDHLRAAFDSEIIQDDINTSSAQPQQNNLTSDHHISTCDITNMIVGAFNRVVDGNAKEKIPDYIEDKDISNSFALPKNCSSSSGSTENSSLLNESRGNSSILNESTENPSLPSGITEGPSLPNGSTKCPSLSSGLTEGKFLLGGSTESPFLLKISKEGSSGSSPFLNGLSKNLPSHLHNQAQIQNVMNGNLLCIDLDQCSKKENGNNRKINQRYRNR</sequence>
<accession>A0A8X6KDH7</accession>
<proteinExistence type="predicted"/>
<feature type="compositionally biased region" description="Basic and acidic residues" evidence="1">
    <location>
        <begin position="413"/>
        <end position="449"/>
    </location>
</feature>
<gene>
    <name evidence="2" type="ORF">TNCT_251782</name>
</gene>
<feature type="compositionally biased region" description="Polar residues" evidence="1">
    <location>
        <begin position="514"/>
        <end position="523"/>
    </location>
</feature>
<reference evidence="2" key="1">
    <citation type="submission" date="2020-07" db="EMBL/GenBank/DDBJ databases">
        <title>Multicomponent nature underlies the extraordinary mechanical properties of spider dragline silk.</title>
        <authorList>
            <person name="Kono N."/>
            <person name="Nakamura H."/>
            <person name="Mori M."/>
            <person name="Yoshida Y."/>
            <person name="Ohtoshi R."/>
            <person name="Malay A.D."/>
            <person name="Moran D.A.P."/>
            <person name="Tomita M."/>
            <person name="Numata K."/>
            <person name="Arakawa K."/>
        </authorList>
    </citation>
    <scope>NUCLEOTIDE SEQUENCE</scope>
</reference>
<feature type="compositionally biased region" description="Basic and acidic residues" evidence="1">
    <location>
        <begin position="213"/>
        <end position="249"/>
    </location>
</feature>
<feature type="compositionally biased region" description="Polar residues" evidence="1">
    <location>
        <begin position="457"/>
        <end position="469"/>
    </location>
</feature>
<dbReference type="OrthoDB" id="10638393at2759"/>
<feature type="compositionally biased region" description="Basic and acidic residues" evidence="1">
    <location>
        <begin position="272"/>
        <end position="290"/>
    </location>
</feature>
<dbReference type="Proteomes" id="UP000887116">
    <property type="component" value="Unassembled WGS sequence"/>
</dbReference>
<feature type="compositionally biased region" description="Acidic residues" evidence="1">
    <location>
        <begin position="39"/>
        <end position="51"/>
    </location>
</feature>
<keyword evidence="3" id="KW-1185">Reference proteome</keyword>
<feature type="compositionally biased region" description="Polar residues" evidence="1">
    <location>
        <begin position="357"/>
        <end position="369"/>
    </location>
</feature>
<evidence type="ECO:0000313" key="2">
    <source>
        <dbReference type="EMBL" id="GFQ70324.1"/>
    </source>
</evidence>
<feature type="compositionally biased region" description="Polar residues" evidence="1">
    <location>
        <begin position="788"/>
        <end position="805"/>
    </location>
</feature>
<evidence type="ECO:0000313" key="3">
    <source>
        <dbReference type="Proteomes" id="UP000887116"/>
    </source>
</evidence>
<feature type="compositionally biased region" description="Basic and acidic residues" evidence="1">
    <location>
        <begin position="311"/>
        <end position="349"/>
    </location>
</feature>
<feature type="region of interest" description="Disordered" evidence="1">
    <location>
        <begin position="767"/>
        <end position="822"/>
    </location>
</feature>
<feature type="compositionally biased region" description="Basic and acidic residues" evidence="1">
    <location>
        <begin position="472"/>
        <end position="482"/>
    </location>
</feature>
<name>A0A8X6KDH7_TRICU</name>
<evidence type="ECO:0000256" key="1">
    <source>
        <dbReference type="SAM" id="MobiDB-lite"/>
    </source>
</evidence>
<feature type="compositionally biased region" description="Basic and acidic residues" evidence="1">
    <location>
        <begin position="372"/>
        <end position="387"/>
    </location>
</feature>
<feature type="compositionally biased region" description="Polar residues" evidence="1">
    <location>
        <begin position="160"/>
        <end position="171"/>
    </location>
</feature>